<dbReference type="EMBL" id="NAOO01000005">
    <property type="protein sequence ID" value="RFB99012.1"/>
    <property type="molecule type" value="Genomic_DNA"/>
</dbReference>
<dbReference type="InterPro" id="IPR043128">
    <property type="entry name" value="Rev_trsase/Diguanyl_cyclase"/>
</dbReference>
<organism evidence="11 12">
    <name type="scientific">Rhizobium leguminosarum bv. trifolii</name>
    <dbReference type="NCBI Taxonomy" id="386"/>
    <lineage>
        <taxon>Bacteria</taxon>
        <taxon>Pseudomonadati</taxon>
        <taxon>Pseudomonadota</taxon>
        <taxon>Alphaproteobacteria</taxon>
        <taxon>Hyphomicrobiales</taxon>
        <taxon>Rhizobiaceae</taxon>
        <taxon>Rhizobium/Agrobacterium group</taxon>
        <taxon>Rhizobium</taxon>
    </lineage>
</organism>
<evidence type="ECO:0000256" key="2">
    <source>
        <dbReference type="ARBA" id="ARBA00012528"/>
    </source>
</evidence>
<dbReference type="PROSITE" id="PS50113">
    <property type="entry name" value="PAC"/>
    <property type="match status" value="1"/>
</dbReference>
<keyword evidence="3" id="KW-1003">Cell membrane</keyword>
<evidence type="ECO:0000313" key="12">
    <source>
        <dbReference type="Proteomes" id="UP000256748"/>
    </source>
</evidence>
<dbReference type="InterPro" id="IPR029787">
    <property type="entry name" value="Nucleotide_cyclase"/>
</dbReference>
<dbReference type="NCBIfam" id="TIGR00254">
    <property type="entry name" value="GGDEF"/>
    <property type="match status" value="1"/>
</dbReference>
<feature type="domain" description="PAC" evidence="9">
    <location>
        <begin position="263"/>
        <end position="315"/>
    </location>
</feature>
<dbReference type="RefSeq" id="WP_116272724.1">
    <property type="nucleotide sequence ID" value="NZ_KZ859521.1"/>
</dbReference>
<keyword evidence="6 8" id="KW-0472">Membrane</keyword>
<dbReference type="InterPro" id="IPR035965">
    <property type="entry name" value="PAS-like_dom_sf"/>
</dbReference>
<evidence type="ECO:0000256" key="3">
    <source>
        <dbReference type="ARBA" id="ARBA00022475"/>
    </source>
</evidence>
<dbReference type="AlphaFoldDB" id="A0A3E1BV40"/>
<accession>A0A3E1BV40</accession>
<dbReference type="InterPro" id="IPR000160">
    <property type="entry name" value="GGDEF_dom"/>
</dbReference>
<dbReference type="Proteomes" id="UP000256748">
    <property type="component" value="Unassembled WGS sequence"/>
</dbReference>
<dbReference type="GO" id="GO:0043709">
    <property type="term" value="P:cell adhesion involved in single-species biofilm formation"/>
    <property type="evidence" value="ECO:0007669"/>
    <property type="project" value="TreeGrafter"/>
</dbReference>
<comment type="caution">
    <text evidence="11">The sequence shown here is derived from an EMBL/GenBank/DDBJ whole genome shotgun (WGS) entry which is preliminary data.</text>
</comment>
<evidence type="ECO:0000259" key="10">
    <source>
        <dbReference type="PROSITE" id="PS50887"/>
    </source>
</evidence>
<keyword evidence="5 8" id="KW-1133">Transmembrane helix</keyword>
<evidence type="ECO:0000256" key="1">
    <source>
        <dbReference type="ARBA" id="ARBA00004651"/>
    </source>
</evidence>
<feature type="transmembrane region" description="Helical" evidence="8">
    <location>
        <begin position="37"/>
        <end position="55"/>
    </location>
</feature>
<dbReference type="Pfam" id="PF12860">
    <property type="entry name" value="PAS_7"/>
    <property type="match status" value="1"/>
</dbReference>
<dbReference type="GO" id="GO:1902201">
    <property type="term" value="P:negative regulation of bacterial-type flagellum-dependent cell motility"/>
    <property type="evidence" value="ECO:0007669"/>
    <property type="project" value="TreeGrafter"/>
</dbReference>
<dbReference type="GO" id="GO:0071555">
    <property type="term" value="P:cell wall organization"/>
    <property type="evidence" value="ECO:0007669"/>
    <property type="project" value="InterPro"/>
</dbReference>
<proteinExistence type="predicted"/>
<dbReference type="Pfam" id="PF08448">
    <property type="entry name" value="PAS_4"/>
    <property type="match status" value="1"/>
</dbReference>
<dbReference type="PANTHER" id="PTHR45138">
    <property type="entry name" value="REGULATORY COMPONENTS OF SENSORY TRANSDUCTION SYSTEM"/>
    <property type="match status" value="1"/>
</dbReference>
<dbReference type="CDD" id="cd00130">
    <property type="entry name" value="PAS"/>
    <property type="match status" value="1"/>
</dbReference>
<protein>
    <recommendedName>
        <fullName evidence="2">diguanylate cyclase</fullName>
        <ecNumber evidence="2">2.7.7.65</ecNumber>
    </recommendedName>
</protein>
<reference evidence="11 12" key="1">
    <citation type="submission" date="2017-03" db="EMBL/GenBank/DDBJ databases">
        <title>Genome analysis of Rhizobial strains effectives or ineffectives for nitrogen fixation isolated from bean seeds.</title>
        <authorList>
            <person name="Peralta H."/>
            <person name="Aguilar-Vera A."/>
            <person name="Mora Y."/>
            <person name="Vargas-Lagunas C."/>
            <person name="Girard L."/>
            <person name="Mora J."/>
        </authorList>
    </citation>
    <scope>NUCLEOTIDE SEQUENCE [LARGE SCALE GENOMIC DNA]</scope>
    <source>
        <strain evidence="11 12">CCGM5</strain>
    </source>
</reference>
<dbReference type="SMART" id="SM00267">
    <property type="entry name" value="GGDEF"/>
    <property type="match status" value="1"/>
</dbReference>
<feature type="transmembrane region" description="Helical" evidence="8">
    <location>
        <begin position="129"/>
        <end position="149"/>
    </location>
</feature>
<dbReference type="EC" id="2.7.7.65" evidence="2"/>
<keyword evidence="4 8" id="KW-0812">Transmembrane</keyword>
<dbReference type="InterPro" id="IPR050469">
    <property type="entry name" value="Diguanylate_Cyclase"/>
</dbReference>
<feature type="transmembrane region" description="Helical" evidence="8">
    <location>
        <begin position="6"/>
        <end position="25"/>
    </location>
</feature>
<feature type="transmembrane region" description="Helical" evidence="8">
    <location>
        <begin position="103"/>
        <end position="123"/>
    </location>
</feature>
<evidence type="ECO:0000256" key="6">
    <source>
        <dbReference type="ARBA" id="ARBA00023136"/>
    </source>
</evidence>
<dbReference type="Gene3D" id="3.30.70.270">
    <property type="match status" value="1"/>
</dbReference>
<evidence type="ECO:0000256" key="8">
    <source>
        <dbReference type="SAM" id="Phobius"/>
    </source>
</evidence>
<dbReference type="InterPro" id="IPR011620">
    <property type="entry name" value="Sig_transdc_His_kinase_LytS_TM"/>
</dbReference>
<dbReference type="Pfam" id="PF00990">
    <property type="entry name" value="GGDEF"/>
    <property type="match status" value="1"/>
</dbReference>
<dbReference type="GO" id="GO:0005886">
    <property type="term" value="C:plasma membrane"/>
    <property type="evidence" value="ECO:0007669"/>
    <property type="project" value="UniProtKB-SubCell"/>
</dbReference>
<gene>
    <name evidence="11" type="ORF">B5K10_06190</name>
</gene>
<dbReference type="SUPFAM" id="SSF55785">
    <property type="entry name" value="PYP-like sensor domain (PAS domain)"/>
    <property type="match status" value="2"/>
</dbReference>
<evidence type="ECO:0000259" key="9">
    <source>
        <dbReference type="PROSITE" id="PS50113"/>
    </source>
</evidence>
<feature type="transmembrane region" description="Helical" evidence="8">
    <location>
        <begin position="161"/>
        <end position="182"/>
    </location>
</feature>
<dbReference type="InterPro" id="IPR013656">
    <property type="entry name" value="PAS_4"/>
</dbReference>
<dbReference type="InterPro" id="IPR000014">
    <property type="entry name" value="PAS"/>
</dbReference>
<dbReference type="FunFam" id="3.30.70.270:FF:000001">
    <property type="entry name" value="Diguanylate cyclase domain protein"/>
    <property type="match status" value="1"/>
</dbReference>
<dbReference type="InterPro" id="IPR000700">
    <property type="entry name" value="PAS-assoc_C"/>
</dbReference>
<dbReference type="PROSITE" id="PS50887">
    <property type="entry name" value="GGDEF"/>
    <property type="match status" value="1"/>
</dbReference>
<name>A0A3E1BV40_RHILT</name>
<dbReference type="Pfam" id="PF07694">
    <property type="entry name" value="5TM-5TMR_LYT"/>
    <property type="match status" value="1"/>
</dbReference>
<comment type="subcellular location">
    <subcellularLocation>
        <location evidence="1">Cell membrane</location>
        <topology evidence="1">Multi-pass membrane protein</topology>
    </subcellularLocation>
</comment>
<dbReference type="CDD" id="cd01949">
    <property type="entry name" value="GGDEF"/>
    <property type="match status" value="1"/>
</dbReference>
<evidence type="ECO:0000256" key="5">
    <source>
        <dbReference type="ARBA" id="ARBA00022989"/>
    </source>
</evidence>
<evidence type="ECO:0000256" key="7">
    <source>
        <dbReference type="ARBA" id="ARBA00034247"/>
    </source>
</evidence>
<evidence type="ECO:0000256" key="4">
    <source>
        <dbReference type="ARBA" id="ARBA00022692"/>
    </source>
</evidence>
<dbReference type="GO" id="GO:0052621">
    <property type="term" value="F:diguanylate cyclase activity"/>
    <property type="evidence" value="ECO:0007669"/>
    <property type="project" value="UniProtKB-EC"/>
</dbReference>
<dbReference type="Gene3D" id="3.30.450.20">
    <property type="entry name" value="PAS domain"/>
    <property type="match status" value="2"/>
</dbReference>
<feature type="transmembrane region" description="Helical" evidence="8">
    <location>
        <begin position="67"/>
        <end position="91"/>
    </location>
</feature>
<sequence>MPWQVLIGNVAAVALVISVWMHLHYKFYRLSRVQAELGFGLMMGLGAVLSMLLSVEVDSGYYLDLRSTLLAVSAVYGGPLAVLMTAVLTCVQRISMGGAGVEPALISIVLVSVFGLALHFLFGRGATDVRKALACAVMVASVTLAMSIFHRGGWSHITTVSLAAIGVKFAATLAAACVITYFHAFTLERDILKAALTQAPDFHYVKDRNSRFVVTNLNVARNHDRTKSSEMVGLTDFDLYPREMAQAFFDREQEIMASGEPLVDFEEPLVEEDGRERWFLTSKIPLRNRHGDLVGLAGVTRDITEKKRLVQEALDSKNVLSQAMTEMSDGLAMFNPEGRLVFCNDQYRAAFPRSAHARQPGAGIADILQAVVRSGERVDVSPDAGDDWIEISAAQLFLTQDSEIPMFDGRWLRQRTRLAADGSALVVVSDITSMKHSEERLTQLALKMKGLADTDALTGIANRRVFDEAISEEFARARRAESSLGLLLIDVDHFKAYNDTYGHLEGDNCLRVIGEVLRSITKRPSDLAARFGGEEFAILLPGTDRDGALRLARMLRSALHRRAIPHSESSKAIVTVSIGVANISDRFATPAELVSAADQALYAAKKHGRDRVEAAAHQARAA</sequence>
<comment type="catalytic activity">
    <reaction evidence="7">
        <text>2 GTP = 3',3'-c-di-GMP + 2 diphosphate</text>
        <dbReference type="Rhea" id="RHEA:24898"/>
        <dbReference type="ChEBI" id="CHEBI:33019"/>
        <dbReference type="ChEBI" id="CHEBI:37565"/>
        <dbReference type="ChEBI" id="CHEBI:58805"/>
        <dbReference type="EC" id="2.7.7.65"/>
    </reaction>
</comment>
<dbReference type="SUPFAM" id="SSF55073">
    <property type="entry name" value="Nucleotide cyclase"/>
    <property type="match status" value="1"/>
</dbReference>
<evidence type="ECO:0000313" key="11">
    <source>
        <dbReference type="EMBL" id="RFB99012.1"/>
    </source>
</evidence>
<dbReference type="NCBIfam" id="TIGR00229">
    <property type="entry name" value="sensory_box"/>
    <property type="match status" value="1"/>
</dbReference>
<dbReference type="GO" id="GO:0000155">
    <property type="term" value="F:phosphorelay sensor kinase activity"/>
    <property type="evidence" value="ECO:0007669"/>
    <property type="project" value="InterPro"/>
</dbReference>
<feature type="domain" description="GGDEF" evidence="10">
    <location>
        <begin position="482"/>
        <end position="617"/>
    </location>
</feature>
<dbReference type="PANTHER" id="PTHR45138:SF9">
    <property type="entry name" value="DIGUANYLATE CYCLASE DGCM-RELATED"/>
    <property type="match status" value="1"/>
</dbReference>